<name>A0A7J9H5R4_9ROSI</name>
<dbReference type="EMBL" id="JABFAD010000008">
    <property type="protein sequence ID" value="MBA0805167.1"/>
    <property type="molecule type" value="Genomic_DNA"/>
</dbReference>
<reference evidence="1 2" key="1">
    <citation type="journal article" date="2019" name="Genome Biol. Evol.">
        <title>Insights into the evolution of the New World diploid cottons (Gossypium, subgenus Houzingenia) based on genome sequencing.</title>
        <authorList>
            <person name="Grover C.E."/>
            <person name="Arick M.A. 2nd"/>
            <person name="Thrash A."/>
            <person name="Conover J.L."/>
            <person name="Sanders W.S."/>
            <person name="Peterson D.G."/>
            <person name="Frelichowski J.E."/>
            <person name="Scheffler J.A."/>
            <person name="Scheffler B.E."/>
            <person name="Wendel J.F."/>
        </authorList>
    </citation>
    <scope>NUCLEOTIDE SEQUENCE [LARGE SCALE GENOMIC DNA]</scope>
    <source>
        <strain evidence="1">0</strain>
        <tissue evidence="1">Leaf</tissue>
    </source>
</reference>
<gene>
    <name evidence="1" type="ORF">Gohar_004707</name>
</gene>
<feature type="non-terminal residue" evidence="1">
    <location>
        <position position="28"/>
    </location>
</feature>
<evidence type="ECO:0000313" key="1">
    <source>
        <dbReference type="EMBL" id="MBA0805167.1"/>
    </source>
</evidence>
<protein>
    <submittedName>
        <fullName evidence="1">Uncharacterized protein</fullName>
    </submittedName>
</protein>
<proteinExistence type="predicted"/>
<dbReference type="AlphaFoldDB" id="A0A7J9H5R4"/>
<evidence type="ECO:0000313" key="2">
    <source>
        <dbReference type="Proteomes" id="UP000593560"/>
    </source>
</evidence>
<dbReference type="Proteomes" id="UP000593560">
    <property type="component" value="Unassembled WGS sequence"/>
</dbReference>
<organism evidence="1 2">
    <name type="scientific">Gossypium harknessii</name>
    <dbReference type="NCBI Taxonomy" id="34285"/>
    <lineage>
        <taxon>Eukaryota</taxon>
        <taxon>Viridiplantae</taxon>
        <taxon>Streptophyta</taxon>
        <taxon>Embryophyta</taxon>
        <taxon>Tracheophyta</taxon>
        <taxon>Spermatophyta</taxon>
        <taxon>Magnoliopsida</taxon>
        <taxon>eudicotyledons</taxon>
        <taxon>Gunneridae</taxon>
        <taxon>Pentapetalae</taxon>
        <taxon>rosids</taxon>
        <taxon>malvids</taxon>
        <taxon>Malvales</taxon>
        <taxon>Malvaceae</taxon>
        <taxon>Malvoideae</taxon>
        <taxon>Gossypium</taxon>
    </lineage>
</organism>
<sequence length="28" mass="3352">MPRKQFGKLLEFLKTIGEKWIFTGRTLI</sequence>
<accession>A0A7J9H5R4</accession>
<comment type="caution">
    <text evidence="1">The sequence shown here is derived from an EMBL/GenBank/DDBJ whole genome shotgun (WGS) entry which is preliminary data.</text>
</comment>
<keyword evidence="2" id="KW-1185">Reference proteome</keyword>